<feature type="region of interest" description="Disordered" evidence="1">
    <location>
        <begin position="1"/>
        <end position="51"/>
    </location>
</feature>
<dbReference type="SUPFAM" id="SSF53335">
    <property type="entry name" value="S-adenosyl-L-methionine-dependent methyltransferases"/>
    <property type="match status" value="1"/>
</dbReference>
<reference evidence="3 4" key="1">
    <citation type="submission" date="2016-02" db="EMBL/GenBank/DDBJ databases">
        <title>Genome analysis of coral dinoflagellate symbionts highlights evolutionary adaptations to a symbiotic lifestyle.</title>
        <authorList>
            <person name="Aranda M."/>
            <person name="Li Y."/>
            <person name="Liew Y.J."/>
            <person name="Baumgarten S."/>
            <person name="Simakov O."/>
            <person name="Wilson M."/>
            <person name="Piel J."/>
            <person name="Ashoor H."/>
            <person name="Bougouffa S."/>
            <person name="Bajic V.B."/>
            <person name="Ryu T."/>
            <person name="Ravasi T."/>
            <person name="Bayer T."/>
            <person name="Micklem G."/>
            <person name="Kim H."/>
            <person name="Bhak J."/>
            <person name="Lajeunesse T.C."/>
            <person name="Voolstra C.R."/>
        </authorList>
    </citation>
    <scope>NUCLEOTIDE SEQUENCE [LARGE SCALE GENOMIC DNA]</scope>
    <source>
        <strain evidence="3 4">CCMP2467</strain>
    </source>
</reference>
<protein>
    <recommendedName>
        <fullName evidence="2">Ribosomal RNA methyltransferase FtsJ domain-containing protein</fullName>
    </recommendedName>
</protein>
<dbReference type="EMBL" id="LSRX01000706">
    <property type="protein sequence ID" value="OLP90512.1"/>
    <property type="molecule type" value="Genomic_DNA"/>
</dbReference>
<dbReference type="InterPro" id="IPR029063">
    <property type="entry name" value="SAM-dependent_MTases_sf"/>
</dbReference>
<name>A0A1Q9D5S5_SYMMI</name>
<evidence type="ECO:0000256" key="1">
    <source>
        <dbReference type="SAM" id="MobiDB-lite"/>
    </source>
</evidence>
<proteinExistence type="predicted"/>
<dbReference type="Proteomes" id="UP000186817">
    <property type="component" value="Unassembled WGS sequence"/>
</dbReference>
<dbReference type="AlphaFoldDB" id="A0A1Q9D5S5"/>
<sequence length="206" mass="22863">MGALTDERRHEQCSPAQLHDEGLKRNSRPPSSSLYRPEGREGRMKGGHSPKRCKKRCRVVACEEVSEYRAAVLALVNSNDVVLEVGSHVGGTTKVIASVAGRVVGVDQQPELVAQARQNYPEIQFENFDAFDSTKLVALAKSLPQRITKVCIDISGSRDLATVIRLMDLIDKTINPDIMLVKSQALKKMLLRARLWIEHPLNAKVL</sequence>
<comment type="caution">
    <text evidence="3">The sequence shown here is derived from an EMBL/GenBank/DDBJ whole genome shotgun (WGS) entry which is preliminary data.</text>
</comment>
<dbReference type="InterPro" id="IPR002877">
    <property type="entry name" value="RNA_MeTrfase_FtsJ_dom"/>
</dbReference>
<dbReference type="Gene3D" id="3.40.50.150">
    <property type="entry name" value="Vaccinia Virus protein VP39"/>
    <property type="match status" value="1"/>
</dbReference>
<accession>A0A1Q9D5S5</accession>
<evidence type="ECO:0000313" key="4">
    <source>
        <dbReference type="Proteomes" id="UP000186817"/>
    </source>
</evidence>
<feature type="domain" description="Ribosomal RNA methyltransferase FtsJ" evidence="2">
    <location>
        <begin position="75"/>
        <end position="172"/>
    </location>
</feature>
<evidence type="ECO:0000259" key="2">
    <source>
        <dbReference type="Pfam" id="PF01728"/>
    </source>
</evidence>
<evidence type="ECO:0000313" key="3">
    <source>
        <dbReference type="EMBL" id="OLP90512.1"/>
    </source>
</evidence>
<feature type="compositionally biased region" description="Basic and acidic residues" evidence="1">
    <location>
        <begin position="1"/>
        <end position="24"/>
    </location>
</feature>
<dbReference type="Pfam" id="PF01728">
    <property type="entry name" value="FtsJ"/>
    <property type="match status" value="1"/>
</dbReference>
<keyword evidence="4" id="KW-1185">Reference proteome</keyword>
<dbReference type="OrthoDB" id="426825at2759"/>
<dbReference type="GO" id="GO:0008168">
    <property type="term" value="F:methyltransferase activity"/>
    <property type="evidence" value="ECO:0007669"/>
    <property type="project" value="InterPro"/>
</dbReference>
<dbReference type="GO" id="GO:0032259">
    <property type="term" value="P:methylation"/>
    <property type="evidence" value="ECO:0007669"/>
    <property type="project" value="InterPro"/>
</dbReference>
<gene>
    <name evidence="3" type="ORF">AK812_SmicGene27877</name>
</gene>
<organism evidence="3 4">
    <name type="scientific">Symbiodinium microadriaticum</name>
    <name type="common">Dinoflagellate</name>
    <name type="synonym">Zooxanthella microadriatica</name>
    <dbReference type="NCBI Taxonomy" id="2951"/>
    <lineage>
        <taxon>Eukaryota</taxon>
        <taxon>Sar</taxon>
        <taxon>Alveolata</taxon>
        <taxon>Dinophyceae</taxon>
        <taxon>Suessiales</taxon>
        <taxon>Symbiodiniaceae</taxon>
        <taxon>Symbiodinium</taxon>
    </lineage>
</organism>